<feature type="compositionally biased region" description="Acidic residues" evidence="1">
    <location>
        <begin position="465"/>
        <end position="476"/>
    </location>
</feature>
<feature type="compositionally biased region" description="Polar residues" evidence="1">
    <location>
        <begin position="546"/>
        <end position="557"/>
    </location>
</feature>
<reference evidence="2 3" key="1">
    <citation type="submission" date="2023-10" db="EMBL/GenBank/DDBJ databases">
        <authorList>
            <person name="Maclean D."/>
            <person name="Macfadyen A."/>
        </authorList>
    </citation>
    <scope>NUCLEOTIDE SEQUENCE [LARGE SCALE GENOMIC DNA]</scope>
</reference>
<feature type="region of interest" description="Disordered" evidence="1">
    <location>
        <begin position="1"/>
        <end position="23"/>
    </location>
</feature>
<feature type="compositionally biased region" description="Polar residues" evidence="1">
    <location>
        <begin position="477"/>
        <end position="496"/>
    </location>
</feature>
<sequence length="728" mass="78713">MMAMSSMRLTEGPRRETREEAGSMEALRAQLSQQVNETAAAKSELANLTAYMTDQMAPMVDVMAEKAQQITHQLQLKEATIEQLTLQCQQKEGALQKSAKAGARADAIIASQHRQLEYWKSLASEREQACKQDRGICEKDATIDALRQEAGTLQKSSEDATACKHRLRQHIYDLKLKLQPMQEALLTAQRQRDVAVEGEAKAVEHAQNAQALVGRARELLARMAHDRQTQAACGQIHEPPQQHSHWQGFTAGRADAESAQDEAAQVQKSTAAAALLAIKQKENTAADIAACAPAKDWLASIFVHVIQDVDKPAEHAGHTGALLQTGTAAARRTCGAKRPAEPAALALVHTSEADGAADGAADDTVPSPPAKRCRFSFDGQHGGLPIHQQQGPPAAGGQGMTIGCKADKGATSAGATLPGRAHQPGSSWAAAHGMSARTHRRKQKMARNKAEPVLADEEMVCADQQQDETMAEDTDSWDPQQEETTQPLMSQAQGSALTEPMRAAAAAAFSCDSKQQRQQQAAEALLSVGHISAQPLQPPTEDGVEQPSQEQKVAQESQMTGYCMGGAGDRQLTRDQIILTTQHALAIRAVENCMAGGKRSVHEMRDWTKPRRSTLCFETRPEDPCTPLRARMAARVKENIIKKNGGKAPSAGHPFYKFFKEACQRSQELTDSQGSFVQPLDAPISLLNKLHTQKPAQRLTAKATCVTAFSRASCRPSSLQTSRRPVGP</sequence>
<dbReference type="EMBL" id="CAUYUE010000007">
    <property type="protein sequence ID" value="CAK0782911.1"/>
    <property type="molecule type" value="Genomic_DNA"/>
</dbReference>
<keyword evidence="3" id="KW-1185">Reference proteome</keyword>
<evidence type="ECO:0000313" key="2">
    <source>
        <dbReference type="EMBL" id="CAK0782911.1"/>
    </source>
</evidence>
<feature type="compositionally biased region" description="Basic and acidic residues" evidence="1">
    <location>
        <begin position="11"/>
        <end position="21"/>
    </location>
</feature>
<evidence type="ECO:0000256" key="1">
    <source>
        <dbReference type="SAM" id="MobiDB-lite"/>
    </source>
</evidence>
<proteinExistence type="predicted"/>
<name>A0AAV1I6C6_9CHLO</name>
<accession>A0AAV1I6C6</accession>
<dbReference type="Proteomes" id="UP001314263">
    <property type="component" value="Unassembled WGS sequence"/>
</dbReference>
<gene>
    <name evidence="2" type="ORF">CVIRNUC_006106</name>
</gene>
<organism evidence="2 3">
    <name type="scientific">Coccomyxa viridis</name>
    <dbReference type="NCBI Taxonomy" id="1274662"/>
    <lineage>
        <taxon>Eukaryota</taxon>
        <taxon>Viridiplantae</taxon>
        <taxon>Chlorophyta</taxon>
        <taxon>core chlorophytes</taxon>
        <taxon>Trebouxiophyceae</taxon>
        <taxon>Trebouxiophyceae incertae sedis</taxon>
        <taxon>Coccomyxaceae</taxon>
        <taxon>Coccomyxa</taxon>
    </lineage>
</organism>
<evidence type="ECO:0000313" key="3">
    <source>
        <dbReference type="Proteomes" id="UP001314263"/>
    </source>
</evidence>
<comment type="caution">
    <text evidence="2">The sequence shown here is derived from an EMBL/GenBank/DDBJ whole genome shotgun (WGS) entry which is preliminary data.</text>
</comment>
<dbReference type="AlphaFoldDB" id="A0AAV1I6C6"/>
<protein>
    <submittedName>
        <fullName evidence="2">Uncharacterized protein</fullName>
    </submittedName>
</protein>
<feature type="region of interest" description="Disordered" evidence="1">
    <location>
        <begin position="465"/>
        <end position="499"/>
    </location>
</feature>
<feature type="region of interest" description="Disordered" evidence="1">
    <location>
        <begin position="533"/>
        <end position="557"/>
    </location>
</feature>